<proteinExistence type="predicted"/>
<organism evidence="1">
    <name type="scientific">marine metagenome</name>
    <dbReference type="NCBI Taxonomy" id="408172"/>
    <lineage>
        <taxon>unclassified sequences</taxon>
        <taxon>metagenomes</taxon>
        <taxon>ecological metagenomes</taxon>
    </lineage>
</organism>
<reference evidence="1" key="1">
    <citation type="submission" date="2018-05" db="EMBL/GenBank/DDBJ databases">
        <authorList>
            <person name="Lanie J.A."/>
            <person name="Ng W.-L."/>
            <person name="Kazmierczak K.M."/>
            <person name="Andrzejewski T.M."/>
            <person name="Davidsen T.M."/>
            <person name="Wayne K.J."/>
            <person name="Tettelin H."/>
            <person name="Glass J.I."/>
            <person name="Rusch D."/>
            <person name="Podicherti R."/>
            <person name="Tsui H.-C.T."/>
            <person name="Winkler M.E."/>
        </authorList>
    </citation>
    <scope>NUCLEOTIDE SEQUENCE</scope>
</reference>
<sequence length="465" mass="54122">MKTTLISHASLLVQSGDTTLLTDPVFFEYLWEECNVPCPRIDLDLDKLPKIDVLNISHRHQDHFDIRTLAHIASSNTVLAPEAIVLAPRDEILLEVLKELEFKNVMVVDDFKAIEFKDFTLTPTPSLNKQDYFPEHGLLIHDGSVTIWNQVDTIVSPDIIKYIHRLYGQPDMAHMRYLPLLEGNFNFHNTVELPMEEYSSFLKVAGACRPKFVVPGSAGFRYRDEFEFLNQYSFPTTQEQFLRDLKEFCPEINSSSFYPGDVANITKEGVQISRGSSDFIKMKEDDGHKIEFKPVLEVPPIRTLVKDKVEHEKQWIEVVNFIEKEFVNKVIQQKAVQQWVEWQVVYQIEVFGQEGSQIWCMDFTGEDASIIKGRVGKINLYEGIACSELYRLIHNDTSWDYVGINGQYRTFKDLYRIRLGEFEKWEGQGREKFPQPLTEIFPAGQEMDRDKFLRDVKRWKSKTML</sequence>
<dbReference type="Pfam" id="PF13483">
    <property type="entry name" value="Lactamase_B_3"/>
    <property type="match status" value="1"/>
</dbReference>
<dbReference type="SUPFAM" id="SSF56281">
    <property type="entry name" value="Metallo-hydrolase/oxidoreductase"/>
    <property type="match status" value="1"/>
</dbReference>
<dbReference type="EMBL" id="UINC01006089">
    <property type="protein sequence ID" value="SVA25413.1"/>
    <property type="molecule type" value="Genomic_DNA"/>
</dbReference>
<evidence type="ECO:0000313" key="1">
    <source>
        <dbReference type="EMBL" id="SVA25413.1"/>
    </source>
</evidence>
<dbReference type="PANTHER" id="PTHR43546">
    <property type="entry name" value="UPF0173 METAL-DEPENDENT HYDROLASE MJ1163-RELATED"/>
    <property type="match status" value="1"/>
</dbReference>
<dbReference type="InterPro" id="IPR036866">
    <property type="entry name" value="RibonucZ/Hydroxyglut_hydro"/>
</dbReference>
<name>A0A381UFH7_9ZZZZ</name>
<protein>
    <recommendedName>
        <fullName evidence="2">Metallo-beta-lactamase domain-containing protein</fullName>
    </recommendedName>
</protein>
<accession>A0A381UFH7</accession>
<dbReference type="InterPro" id="IPR050114">
    <property type="entry name" value="UPF0173_UPF0282_UlaG_hydrolase"/>
</dbReference>
<evidence type="ECO:0008006" key="2">
    <source>
        <dbReference type="Google" id="ProtNLM"/>
    </source>
</evidence>
<dbReference type="Gene3D" id="3.60.15.10">
    <property type="entry name" value="Ribonuclease Z/Hydroxyacylglutathione hydrolase-like"/>
    <property type="match status" value="1"/>
</dbReference>
<dbReference type="AlphaFoldDB" id="A0A381UFH7"/>
<gene>
    <name evidence="1" type="ORF">METZ01_LOCUS78267</name>
</gene>